<name>A0A2R5F963_9PROT</name>
<keyword evidence="2" id="KW-1185">Reference proteome</keyword>
<evidence type="ECO:0000313" key="1">
    <source>
        <dbReference type="EMBL" id="GBG14575.1"/>
    </source>
</evidence>
<sequence length="63" mass="6976">MKIYISKQKRWASGKEAAKLPVVFNLALTTATRFRGFSQTVEEGIQMSKQGSFTDIPGLVGKK</sequence>
<evidence type="ECO:0000313" key="2">
    <source>
        <dbReference type="Proteomes" id="UP000245081"/>
    </source>
</evidence>
<accession>A0A2R5F963</accession>
<dbReference type="EMBL" id="BDOQ01000008">
    <property type="protein sequence ID" value="GBG14575.1"/>
    <property type="molecule type" value="Genomic_DNA"/>
</dbReference>
<protein>
    <submittedName>
        <fullName evidence="1">Methylamine utilization protein MauG</fullName>
    </submittedName>
</protein>
<dbReference type="Proteomes" id="UP000245081">
    <property type="component" value="Unassembled WGS sequence"/>
</dbReference>
<dbReference type="RefSeq" id="WP_109015764.1">
    <property type="nucleotide sequence ID" value="NZ_BDOQ01000008.1"/>
</dbReference>
<dbReference type="AlphaFoldDB" id="A0A2R5F963"/>
<gene>
    <name evidence="1" type="ORF">NMK_2174</name>
</gene>
<reference evidence="1 2" key="1">
    <citation type="journal article" date="2018" name="Environ. Microbiol.">
        <title>Isolation and genomic characterization of Novimethylophilus kurashikiensis gen. nov. sp. nov., a new lanthanide-dependent methylotrophic species of Methylophilaceae.</title>
        <authorList>
            <person name="Lv H."/>
            <person name="Sahin N."/>
            <person name="Tani A."/>
        </authorList>
    </citation>
    <scope>NUCLEOTIDE SEQUENCE [LARGE SCALE GENOMIC DNA]</scope>
    <source>
        <strain evidence="1 2">La2-4</strain>
    </source>
</reference>
<proteinExistence type="predicted"/>
<comment type="caution">
    <text evidence="1">The sequence shown here is derived from an EMBL/GenBank/DDBJ whole genome shotgun (WGS) entry which is preliminary data.</text>
</comment>
<organism evidence="1 2">
    <name type="scientific">Novimethylophilus kurashikiensis</name>
    <dbReference type="NCBI Taxonomy" id="1825523"/>
    <lineage>
        <taxon>Bacteria</taxon>
        <taxon>Pseudomonadati</taxon>
        <taxon>Pseudomonadota</taxon>
        <taxon>Betaproteobacteria</taxon>
        <taxon>Nitrosomonadales</taxon>
        <taxon>Methylophilaceae</taxon>
        <taxon>Novimethylophilus</taxon>
    </lineage>
</organism>